<comment type="caution">
    <text evidence="1">The sequence shown here is derived from an EMBL/GenBank/DDBJ whole genome shotgun (WGS) entry which is preliminary data.</text>
</comment>
<name>A0A7J6B681_AMEME</name>
<dbReference type="Proteomes" id="UP000593565">
    <property type="component" value="Unassembled WGS sequence"/>
</dbReference>
<keyword evidence="2" id="KW-1185">Reference proteome</keyword>
<evidence type="ECO:0000313" key="2">
    <source>
        <dbReference type="Proteomes" id="UP000593565"/>
    </source>
</evidence>
<gene>
    <name evidence="1" type="ORF">AMELA_G00064200</name>
</gene>
<evidence type="ECO:0000313" key="1">
    <source>
        <dbReference type="EMBL" id="KAF4089238.1"/>
    </source>
</evidence>
<sequence>MFAANVDWVTGKPGDYLREHQAQGARYTLDRVPIHHRAHNHIHTPIHTLRTLWTCQSAHHACFFGLEEETGHDFLFRQTVVCLLCFTNQSSSKQSRRRTFLRIVAFL</sequence>
<proteinExistence type="predicted"/>
<accession>A0A7J6B681</accession>
<organism evidence="1 2">
    <name type="scientific">Ameiurus melas</name>
    <name type="common">Black bullhead</name>
    <name type="synonym">Silurus melas</name>
    <dbReference type="NCBI Taxonomy" id="219545"/>
    <lineage>
        <taxon>Eukaryota</taxon>
        <taxon>Metazoa</taxon>
        <taxon>Chordata</taxon>
        <taxon>Craniata</taxon>
        <taxon>Vertebrata</taxon>
        <taxon>Euteleostomi</taxon>
        <taxon>Actinopterygii</taxon>
        <taxon>Neopterygii</taxon>
        <taxon>Teleostei</taxon>
        <taxon>Ostariophysi</taxon>
        <taxon>Siluriformes</taxon>
        <taxon>Ictaluridae</taxon>
        <taxon>Ameiurus</taxon>
    </lineage>
</organism>
<protein>
    <submittedName>
        <fullName evidence="1">Uncharacterized protein</fullName>
    </submittedName>
</protein>
<dbReference type="EMBL" id="JAAGNN010000005">
    <property type="protein sequence ID" value="KAF4089238.1"/>
    <property type="molecule type" value="Genomic_DNA"/>
</dbReference>
<dbReference type="AlphaFoldDB" id="A0A7J6B681"/>
<reference evidence="1 2" key="1">
    <citation type="submission" date="2020-02" db="EMBL/GenBank/DDBJ databases">
        <title>A chromosome-scale genome assembly of the black bullhead catfish (Ameiurus melas).</title>
        <authorList>
            <person name="Wen M."/>
            <person name="Zham M."/>
            <person name="Cabau C."/>
            <person name="Klopp C."/>
            <person name="Donnadieu C."/>
            <person name="Roques C."/>
            <person name="Bouchez O."/>
            <person name="Lampietro C."/>
            <person name="Jouanno E."/>
            <person name="Herpin A."/>
            <person name="Louis A."/>
            <person name="Berthelot C."/>
            <person name="Parey E."/>
            <person name="Roest-Crollius H."/>
            <person name="Braasch I."/>
            <person name="Postlethwait J."/>
            <person name="Robinson-Rechavi M."/>
            <person name="Echchiki A."/>
            <person name="Begum T."/>
            <person name="Montfort J."/>
            <person name="Schartl M."/>
            <person name="Bobe J."/>
            <person name="Guiguen Y."/>
        </authorList>
    </citation>
    <scope>NUCLEOTIDE SEQUENCE [LARGE SCALE GENOMIC DNA]</scope>
    <source>
        <strain evidence="1">M_S1</strain>
        <tissue evidence="1">Blood</tissue>
    </source>
</reference>